<keyword evidence="5 8" id="KW-0645">Protease</keyword>
<feature type="transmembrane region" description="Helical" evidence="8">
    <location>
        <begin position="82"/>
        <end position="103"/>
    </location>
</feature>
<evidence type="ECO:0000256" key="6">
    <source>
        <dbReference type="ARBA" id="ARBA00022801"/>
    </source>
</evidence>
<evidence type="ECO:0000256" key="3">
    <source>
        <dbReference type="ARBA" id="ARBA00013208"/>
    </source>
</evidence>
<evidence type="ECO:0000259" key="10">
    <source>
        <dbReference type="Pfam" id="PF10502"/>
    </source>
</evidence>
<feature type="active site" evidence="7">
    <location>
        <position position="174"/>
    </location>
</feature>
<dbReference type="PRINTS" id="PR00727">
    <property type="entry name" value="LEADERPTASE"/>
</dbReference>
<dbReference type="PROSITE" id="PS00761">
    <property type="entry name" value="SPASE_I_3"/>
    <property type="match status" value="1"/>
</dbReference>
<dbReference type="Gene3D" id="2.10.109.10">
    <property type="entry name" value="Umud Fragment, subunit A"/>
    <property type="match status" value="1"/>
</dbReference>
<dbReference type="GO" id="GO:0009003">
    <property type="term" value="F:signal peptidase activity"/>
    <property type="evidence" value="ECO:0007669"/>
    <property type="project" value="UniProtKB-EC"/>
</dbReference>
<evidence type="ECO:0000313" key="11">
    <source>
        <dbReference type="EMBL" id="ALE01909.1"/>
    </source>
</evidence>
<gene>
    <name evidence="11" type="ORF">W908_04625</name>
</gene>
<dbReference type="GO" id="GO:0006465">
    <property type="term" value="P:signal peptide processing"/>
    <property type="evidence" value="ECO:0007669"/>
    <property type="project" value="InterPro"/>
</dbReference>
<dbReference type="PANTHER" id="PTHR43390">
    <property type="entry name" value="SIGNAL PEPTIDASE I"/>
    <property type="match status" value="1"/>
</dbReference>
<feature type="transmembrane region" description="Helical" evidence="8">
    <location>
        <begin position="20"/>
        <end position="40"/>
    </location>
</feature>
<name>A0A0M4LPP9_9GAMM</name>
<dbReference type="Proteomes" id="UP000068905">
    <property type="component" value="Chromosome"/>
</dbReference>
<dbReference type="PATRIC" id="fig|1125411.7.peg.907"/>
<dbReference type="GO" id="GO:0004252">
    <property type="term" value="F:serine-type endopeptidase activity"/>
    <property type="evidence" value="ECO:0007669"/>
    <property type="project" value="InterPro"/>
</dbReference>
<evidence type="ECO:0000256" key="2">
    <source>
        <dbReference type="ARBA" id="ARBA00009370"/>
    </source>
</evidence>
<comment type="subcellular location">
    <subcellularLocation>
        <location evidence="9">Membrane</location>
        <topology evidence="9">Multi-pass membrane protein</topology>
    </subcellularLocation>
</comment>
<dbReference type="CDD" id="cd06530">
    <property type="entry name" value="S26_SPase_I"/>
    <property type="match status" value="1"/>
</dbReference>
<feature type="active site" evidence="7">
    <location>
        <position position="113"/>
    </location>
</feature>
<keyword evidence="6 8" id="KW-0378">Hydrolase</keyword>
<dbReference type="InterPro" id="IPR019758">
    <property type="entry name" value="Pept_S26A_signal_pept_1_CS"/>
</dbReference>
<dbReference type="EC" id="3.4.21.89" evidence="3 8"/>
<keyword evidence="8" id="KW-1133">Transmembrane helix</keyword>
<accession>A0A0M4LPP9</accession>
<dbReference type="SUPFAM" id="SSF51306">
    <property type="entry name" value="LexA/Signal peptidase"/>
    <property type="match status" value="1"/>
</dbReference>
<dbReference type="EMBL" id="CP006911">
    <property type="protein sequence ID" value="ALE01909.1"/>
    <property type="molecule type" value="Genomic_DNA"/>
</dbReference>
<evidence type="ECO:0000256" key="9">
    <source>
        <dbReference type="RuleBase" id="RU362042"/>
    </source>
</evidence>
<dbReference type="PANTHER" id="PTHR43390:SF1">
    <property type="entry name" value="CHLOROPLAST PROCESSING PEPTIDASE"/>
    <property type="match status" value="1"/>
</dbReference>
<dbReference type="GO" id="GO:0016020">
    <property type="term" value="C:membrane"/>
    <property type="evidence" value="ECO:0007669"/>
    <property type="project" value="UniProtKB-SubCell"/>
</dbReference>
<dbReference type="NCBIfam" id="TIGR02227">
    <property type="entry name" value="sigpep_I_bact"/>
    <property type="match status" value="1"/>
</dbReference>
<dbReference type="InterPro" id="IPR019757">
    <property type="entry name" value="Pept_S26A_signal_pept_1_Lys-AS"/>
</dbReference>
<evidence type="ECO:0000313" key="12">
    <source>
        <dbReference type="Proteomes" id="UP000068905"/>
    </source>
</evidence>
<evidence type="ECO:0000256" key="5">
    <source>
        <dbReference type="ARBA" id="ARBA00022670"/>
    </source>
</evidence>
<keyword evidence="12" id="KW-1185">Reference proteome</keyword>
<dbReference type="InterPro" id="IPR000223">
    <property type="entry name" value="Pept_S26A_signal_pept_1"/>
</dbReference>
<keyword evidence="8" id="KW-0812">Transmembrane</keyword>
<dbReference type="InterPro" id="IPR036286">
    <property type="entry name" value="LexA/Signal_pep-like_sf"/>
</dbReference>
<organism evidence="11 12">
    <name type="scientific">Candidatus Pseudothioglobus singularis PS1</name>
    <dbReference type="NCBI Taxonomy" id="1125411"/>
    <lineage>
        <taxon>Bacteria</taxon>
        <taxon>Pseudomonadati</taxon>
        <taxon>Pseudomonadota</taxon>
        <taxon>Gammaproteobacteria</taxon>
        <taxon>Candidatus Pseudothioglobaceae</taxon>
        <taxon>Candidatus Pseudothioglobus</taxon>
    </lineage>
</organism>
<evidence type="ECO:0000256" key="1">
    <source>
        <dbReference type="ARBA" id="ARBA00000677"/>
    </source>
</evidence>
<evidence type="ECO:0000256" key="8">
    <source>
        <dbReference type="RuleBase" id="RU003993"/>
    </source>
</evidence>
<dbReference type="InterPro" id="IPR019533">
    <property type="entry name" value="Peptidase_S26"/>
</dbReference>
<dbReference type="PROSITE" id="PS00501">
    <property type="entry name" value="SPASE_I_1"/>
    <property type="match status" value="1"/>
</dbReference>
<dbReference type="OrthoDB" id="9815782at2"/>
<proteinExistence type="inferred from homology"/>
<protein>
    <recommendedName>
        <fullName evidence="4 8">Signal peptidase I</fullName>
        <ecNumber evidence="3 8">3.4.21.89</ecNumber>
    </recommendedName>
</protein>
<sequence>MSIYEAVLKNAEPFFAWDVLSWLFVAMILAIVIVLIDLALSKGDQEPASDAMVEKSKFSKIAYFLIFLKFSKSEKYSHRPKLVQWSIELFPVLLLVLVFRGFIFEPFRVPSNSMMPTLLTGDFILVNKFDYGFRLPISNSKLVEFSKPNRGDVIVFRYPNYEKNPGYSGVDFIKRIVAGPGDVISYKNDQLTINDNSMDIKIIGPYIGVDSGKPMNNYKLVQEFIDSMPHEILLNPKGHSKELPEITIPEGHYFVMGDNRAHSSDSRFWGFVPEDYIIGRAIGIWMHWDWNFNTMQFSRIGGFD</sequence>
<keyword evidence="8" id="KW-0472">Membrane</keyword>
<dbReference type="PROSITE" id="PS00760">
    <property type="entry name" value="SPASE_I_2"/>
    <property type="match status" value="1"/>
</dbReference>
<reference evidence="11 12" key="1">
    <citation type="journal article" date="2015" name="Genome Announc.">
        <title>Genome Sequence of 'Candidatus Thioglobus singularis' Strain PS1, a Mixotroph from the SUP05 Clade of Marine Gammaproteobacteria.</title>
        <authorList>
            <person name="Marshall K.T."/>
            <person name="Morris R.M."/>
        </authorList>
    </citation>
    <scope>NUCLEOTIDE SEQUENCE [LARGE SCALE GENOMIC DNA]</scope>
    <source>
        <strain evidence="11 12">PS1</strain>
    </source>
</reference>
<dbReference type="KEGG" id="tsn:W908_04625"/>
<evidence type="ECO:0000256" key="7">
    <source>
        <dbReference type="PIRSR" id="PIRSR600223-1"/>
    </source>
</evidence>
<dbReference type="STRING" id="1125411.W908_04625"/>
<dbReference type="InterPro" id="IPR019756">
    <property type="entry name" value="Pept_S26A_signal_pept_1_Ser-AS"/>
</dbReference>
<dbReference type="Pfam" id="PF10502">
    <property type="entry name" value="Peptidase_S26"/>
    <property type="match status" value="1"/>
</dbReference>
<evidence type="ECO:0000256" key="4">
    <source>
        <dbReference type="ARBA" id="ARBA00019232"/>
    </source>
</evidence>
<comment type="catalytic activity">
    <reaction evidence="1 8">
        <text>Cleavage of hydrophobic, N-terminal signal or leader sequences from secreted and periplasmic proteins.</text>
        <dbReference type="EC" id="3.4.21.89"/>
    </reaction>
</comment>
<feature type="domain" description="Peptidase S26" evidence="10">
    <location>
        <begin position="83"/>
        <end position="285"/>
    </location>
</feature>
<comment type="similarity">
    <text evidence="2 9">Belongs to the peptidase S26 family.</text>
</comment>
<dbReference type="RefSeq" id="WP_053820117.1">
    <property type="nucleotide sequence ID" value="NZ_CP006911.1"/>
</dbReference>
<dbReference type="AlphaFoldDB" id="A0A0M4LPP9"/>